<sequence>MTTFNYPSTAATATRLLKRFGAPAELIRADGPPVYNPETGTTEPAETTVQTTAAVFDFDQKYIDGTLVLQGDKQAFCAPGQRVEQGNKLNYKDDTGSMRVAQVVAVKPIAPAGTPVLYVAQIRG</sequence>
<dbReference type="EMBL" id="JAAQTL010000001">
    <property type="protein sequence ID" value="NID14395.1"/>
    <property type="molecule type" value="Genomic_DNA"/>
</dbReference>
<evidence type="ECO:0000313" key="2">
    <source>
        <dbReference type="Proteomes" id="UP000518878"/>
    </source>
</evidence>
<name>A0A7X5QS46_9GAMM</name>
<evidence type="ECO:0000313" key="1">
    <source>
        <dbReference type="EMBL" id="NID14395.1"/>
    </source>
</evidence>
<keyword evidence="2" id="KW-1185">Reference proteome</keyword>
<reference evidence="1 2" key="1">
    <citation type="journal article" date="2006" name="Int. J. Syst. Evol. Microbiol.">
        <title>Dyella yeojuensis sp. nov., isolated from greenhouse soil in Korea.</title>
        <authorList>
            <person name="Kim B.Y."/>
            <person name="Weon H.Y."/>
            <person name="Lee K.H."/>
            <person name="Seok S.J."/>
            <person name="Kwon S.W."/>
            <person name="Go S.J."/>
            <person name="Stackebrandt E."/>
        </authorList>
    </citation>
    <scope>NUCLEOTIDE SEQUENCE [LARGE SCALE GENOMIC DNA]</scope>
    <source>
        <strain evidence="1 2">DSM 17673</strain>
    </source>
</reference>
<dbReference type="RefSeq" id="WP_166698110.1">
    <property type="nucleotide sequence ID" value="NZ_JAAQTL010000001.1"/>
</dbReference>
<dbReference type="AlphaFoldDB" id="A0A7X5QS46"/>
<dbReference type="Proteomes" id="UP000518878">
    <property type="component" value="Unassembled WGS sequence"/>
</dbReference>
<accession>A0A7X5QS46</accession>
<organism evidence="1 2">
    <name type="scientific">Luteibacter yeojuensis</name>
    <dbReference type="NCBI Taxonomy" id="345309"/>
    <lineage>
        <taxon>Bacteria</taxon>
        <taxon>Pseudomonadati</taxon>
        <taxon>Pseudomonadota</taxon>
        <taxon>Gammaproteobacteria</taxon>
        <taxon>Lysobacterales</taxon>
        <taxon>Rhodanobacteraceae</taxon>
        <taxon>Luteibacter</taxon>
    </lineage>
</organism>
<proteinExistence type="predicted"/>
<protein>
    <submittedName>
        <fullName evidence="1">Uncharacterized protein</fullName>
    </submittedName>
</protein>
<gene>
    <name evidence="1" type="ORF">HBF32_02825</name>
</gene>
<comment type="caution">
    <text evidence="1">The sequence shown here is derived from an EMBL/GenBank/DDBJ whole genome shotgun (WGS) entry which is preliminary data.</text>
</comment>